<dbReference type="Gene3D" id="1.20.144.10">
    <property type="entry name" value="Phosphatidic acid phosphatase type 2/haloperoxidase"/>
    <property type="match status" value="1"/>
</dbReference>
<dbReference type="Proteomes" id="UP000238196">
    <property type="component" value="Unassembled WGS sequence"/>
</dbReference>
<feature type="transmembrane region" description="Helical" evidence="1">
    <location>
        <begin position="192"/>
        <end position="213"/>
    </location>
</feature>
<accession>A0A2S5KTX2</accession>
<keyword evidence="1" id="KW-0812">Transmembrane</keyword>
<evidence type="ECO:0000259" key="2">
    <source>
        <dbReference type="SMART" id="SM00014"/>
    </source>
</evidence>
<dbReference type="SUPFAM" id="SSF48317">
    <property type="entry name" value="Acid phosphatase/Vanadium-dependent haloperoxidase"/>
    <property type="match status" value="1"/>
</dbReference>
<dbReference type="InterPro" id="IPR036938">
    <property type="entry name" value="PAP2/HPO_sf"/>
</dbReference>
<keyword evidence="1" id="KW-0472">Membrane</keyword>
<dbReference type="InterPro" id="IPR000326">
    <property type="entry name" value="PAP2/HPO"/>
</dbReference>
<dbReference type="OrthoDB" id="9780918at2"/>
<feature type="transmembrane region" description="Helical" evidence="1">
    <location>
        <begin position="97"/>
        <end position="115"/>
    </location>
</feature>
<name>A0A2S5KTX2_9PROT</name>
<gene>
    <name evidence="3" type="ORF">C4K68_06690</name>
</gene>
<feature type="transmembrane region" description="Helical" evidence="1">
    <location>
        <begin position="65"/>
        <end position="90"/>
    </location>
</feature>
<feature type="transmembrane region" description="Helical" evidence="1">
    <location>
        <begin position="168"/>
        <end position="186"/>
    </location>
</feature>
<sequence>MAKESGVAMPLHGSGWVKNAVFAAVFLLGFAGWTLLVLHETGMASANAWVAEQFAALHSPLADHLFIVITTLGDPLCIGILMGLLGLLLLRERRWSTLFWAGALAIGTTLLTIQIKSALAVSRPSGEWLPDSYSYPSGHMSGAVIMAILLATALSAHGSLWMRRSVRLAFALYAVMVGASRLYFAVHWFSDIVGAMLLVTGLWQSALGIMRWLEARQGRVLLIWPAGMGRTLPWGMVLLAGVYLLWHLPVNIHNYLGG</sequence>
<evidence type="ECO:0000313" key="4">
    <source>
        <dbReference type="Proteomes" id="UP000238196"/>
    </source>
</evidence>
<dbReference type="EMBL" id="PRLP01000020">
    <property type="protein sequence ID" value="PPC78092.1"/>
    <property type="molecule type" value="Genomic_DNA"/>
</dbReference>
<evidence type="ECO:0000313" key="3">
    <source>
        <dbReference type="EMBL" id="PPC78092.1"/>
    </source>
</evidence>
<reference evidence="3 4" key="1">
    <citation type="submission" date="2018-02" db="EMBL/GenBank/DDBJ databases">
        <title>novel marine gammaproteobacteria from coastal saline agro ecosystem.</title>
        <authorList>
            <person name="Krishnan R."/>
            <person name="Ramesh Kumar N."/>
        </authorList>
    </citation>
    <scope>NUCLEOTIDE SEQUENCE [LARGE SCALE GENOMIC DNA]</scope>
    <source>
        <strain evidence="3 4">228</strain>
    </source>
</reference>
<evidence type="ECO:0000256" key="1">
    <source>
        <dbReference type="SAM" id="Phobius"/>
    </source>
</evidence>
<feature type="transmembrane region" description="Helical" evidence="1">
    <location>
        <begin position="220"/>
        <end position="246"/>
    </location>
</feature>
<organism evidence="3 4">
    <name type="scientific">Proteobacteria bacterium 228</name>
    <dbReference type="NCBI Taxonomy" id="2083153"/>
    <lineage>
        <taxon>Bacteria</taxon>
        <taxon>Pseudomonadati</taxon>
        <taxon>Pseudomonadota</taxon>
    </lineage>
</organism>
<feature type="domain" description="Phosphatidic acid phosphatase type 2/haloperoxidase" evidence="2">
    <location>
        <begin position="98"/>
        <end position="207"/>
    </location>
</feature>
<comment type="caution">
    <text evidence="3">The sequence shown here is derived from an EMBL/GenBank/DDBJ whole genome shotgun (WGS) entry which is preliminary data.</text>
</comment>
<dbReference type="Pfam" id="PF01569">
    <property type="entry name" value="PAP2"/>
    <property type="match status" value="1"/>
</dbReference>
<keyword evidence="1" id="KW-1133">Transmembrane helix</keyword>
<protein>
    <recommendedName>
        <fullName evidence="2">Phosphatidic acid phosphatase type 2/haloperoxidase domain-containing protein</fullName>
    </recommendedName>
</protein>
<feature type="transmembrane region" description="Helical" evidence="1">
    <location>
        <begin position="20"/>
        <end position="39"/>
    </location>
</feature>
<dbReference type="SMART" id="SM00014">
    <property type="entry name" value="acidPPc"/>
    <property type="match status" value="1"/>
</dbReference>
<dbReference type="AlphaFoldDB" id="A0A2S5KTX2"/>
<feature type="transmembrane region" description="Helical" evidence="1">
    <location>
        <begin position="135"/>
        <end position="156"/>
    </location>
</feature>
<proteinExistence type="predicted"/>